<dbReference type="SUPFAM" id="SSF53098">
    <property type="entry name" value="Ribonuclease H-like"/>
    <property type="match status" value="1"/>
</dbReference>
<dbReference type="CDD" id="cd17748">
    <property type="entry name" value="BRCT_DNA_ligase_like"/>
    <property type="match status" value="1"/>
</dbReference>
<dbReference type="InterPro" id="IPR013520">
    <property type="entry name" value="Ribonucl_H"/>
</dbReference>
<protein>
    <submittedName>
        <fullName evidence="2">BRCT domain-containing protein</fullName>
    </submittedName>
</protein>
<dbReference type="PROSITE" id="PS50172">
    <property type="entry name" value="BRCT"/>
    <property type="match status" value="1"/>
</dbReference>
<keyword evidence="3" id="KW-1185">Reference proteome</keyword>
<dbReference type="SUPFAM" id="SSF52113">
    <property type="entry name" value="BRCT domain"/>
    <property type="match status" value="1"/>
</dbReference>
<sequence>MERQLLLDIETGGFQVEDRIYEVAVLAIENGEIVDLLHLGEIEDENVIHEGMGAGYSCISENKHYIAKFQSFVTNYPYPIIAHNASFDRKFLVHYNWISEENTFYDSIRAIKRACPYLFSYSLDYLVNYFEIERGNAHTAIDDAHVLFKVLEATQPNQWLPLYKTSPKNLKSSAKSFLEQGLKIKGDSEVFKGKHLVFTGASQFPRVLMQEIAVCCGASVGNNVNKKTDYLICGEKVGANKINKAIELDVPMYEDNWFIDIVFQDLAIKENKQKPIESSIISELPMSSHKQSPYKLLREFEGKKVNISCLKLRVQAIVSRLLGEMGATVVASPNAKKVDYMIYTDNGEYKLLEQSEKLGIVAIPVSKFNRIILEGEVVSNY</sequence>
<dbReference type="InterPro" id="IPR036420">
    <property type="entry name" value="BRCT_dom_sf"/>
</dbReference>
<accession>A0ABW4SEG4</accession>
<organism evidence="2 3">
    <name type="scientific">Sporosarcina siberiensis</name>
    <dbReference type="NCBI Taxonomy" id="1365606"/>
    <lineage>
        <taxon>Bacteria</taxon>
        <taxon>Bacillati</taxon>
        <taxon>Bacillota</taxon>
        <taxon>Bacilli</taxon>
        <taxon>Bacillales</taxon>
        <taxon>Caryophanaceae</taxon>
        <taxon>Sporosarcina</taxon>
    </lineage>
</organism>
<evidence type="ECO:0000313" key="2">
    <source>
        <dbReference type="EMBL" id="MFD1927315.1"/>
    </source>
</evidence>
<dbReference type="SMART" id="SM00479">
    <property type="entry name" value="EXOIII"/>
    <property type="match status" value="1"/>
</dbReference>
<dbReference type="Pfam" id="PF00533">
    <property type="entry name" value="BRCT"/>
    <property type="match status" value="1"/>
</dbReference>
<feature type="domain" description="BRCT" evidence="1">
    <location>
        <begin position="186"/>
        <end position="260"/>
    </location>
</feature>
<evidence type="ECO:0000259" key="1">
    <source>
        <dbReference type="PROSITE" id="PS50172"/>
    </source>
</evidence>
<dbReference type="CDD" id="cd06127">
    <property type="entry name" value="DEDDh"/>
    <property type="match status" value="1"/>
</dbReference>
<comment type="caution">
    <text evidence="2">The sequence shown here is derived from an EMBL/GenBank/DDBJ whole genome shotgun (WGS) entry which is preliminary data.</text>
</comment>
<dbReference type="SMART" id="SM00292">
    <property type="entry name" value="BRCT"/>
    <property type="match status" value="2"/>
</dbReference>
<dbReference type="InterPro" id="IPR036397">
    <property type="entry name" value="RNaseH_sf"/>
</dbReference>
<name>A0ABW4SEG4_9BACL</name>
<proteinExistence type="predicted"/>
<gene>
    <name evidence="2" type="ORF">ACFSFY_04460</name>
</gene>
<dbReference type="InterPro" id="IPR012337">
    <property type="entry name" value="RNaseH-like_sf"/>
</dbReference>
<evidence type="ECO:0000313" key="3">
    <source>
        <dbReference type="Proteomes" id="UP001597218"/>
    </source>
</evidence>
<dbReference type="Gene3D" id="3.30.420.10">
    <property type="entry name" value="Ribonuclease H-like superfamily/Ribonuclease H"/>
    <property type="match status" value="1"/>
</dbReference>
<dbReference type="Pfam" id="PF00929">
    <property type="entry name" value="RNase_T"/>
    <property type="match status" value="1"/>
</dbReference>
<dbReference type="RefSeq" id="WP_381535962.1">
    <property type="nucleotide sequence ID" value="NZ_JBHUGI010000006.1"/>
</dbReference>
<dbReference type="Proteomes" id="UP001597218">
    <property type="component" value="Unassembled WGS sequence"/>
</dbReference>
<dbReference type="InterPro" id="IPR001357">
    <property type="entry name" value="BRCT_dom"/>
</dbReference>
<reference evidence="3" key="1">
    <citation type="journal article" date="2019" name="Int. J. Syst. Evol. Microbiol.">
        <title>The Global Catalogue of Microorganisms (GCM) 10K type strain sequencing project: providing services to taxonomists for standard genome sequencing and annotation.</title>
        <authorList>
            <consortium name="The Broad Institute Genomics Platform"/>
            <consortium name="The Broad Institute Genome Sequencing Center for Infectious Disease"/>
            <person name="Wu L."/>
            <person name="Ma J."/>
        </authorList>
    </citation>
    <scope>NUCLEOTIDE SEQUENCE [LARGE SCALE GENOMIC DNA]</scope>
    <source>
        <strain evidence="3">CGMCC 4.7177</strain>
    </source>
</reference>
<dbReference type="Gene3D" id="3.40.50.10190">
    <property type="entry name" value="BRCT domain"/>
    <property type="match status" value="1"/>
</dbReference>
<dbReference type="EMBL" id="JBHUGI010000006">
    <property type="protein sequence ID" value="MFD1927315.1"/>
    <property type="molecule type" value="Genomic_DNA"/>
</dbReference>